<reference evidence="7 8" key="1">
    <citation type="submission" date="2020-01" db="EMBL/GenBank/DDBJ databases">
        <authorList>
            <consortium name="DOE Joint Genome Institute"/>
            <person name="Haridas S."/>
            <person name="Albert R."/>
            <person name="Binder M."/>
            <person name="Bloem J."/>
            <person name="Labutti K."/>
            <person name="Salamov A."/>
            <person name="Andreopoulos B."/>
            <person name="Baker S.E."/>
            <person name="Barry K."/>
            <person name="Bills G."/>
            <person name="Bluhm B.H."/>
            <person name="Cannon C."/>
            <person name="Castanera R."/>
            <person name="Culley D.E."/>
            <person name="Daum C."/>
            <person name="Ezra D."/>
            <person name="Gonzalez J.B."/>
            <person name="Henrissat B."/>
            <person name="Kuo A."/>
            <person name="Liang C."/>
            <person name="Lipzen A."/>
            <person name="Lutzoni F."/>
            <person name="Magnuson J."/>
            <person name="Mondo S."/>
            <person name="Nolan M."/>
            <person name="Ohm R."/>
            <person name="Pangilinan J."/>
            <person name="Park H.-J.H."/>
            <person name="Ramirez L."/>
            <person name="Alfaro M."/>
            <person name="Sun H."/>
            <person name="Tritt A."/>
            <person name="Yoshinaga Y."/>
            <person name="Zwiers L.-H.L."/>
            <person name="Turgeon B.G."/>
            <person name="Goodwin S.B."/>
            <person name="Spatafora J.W."/>
            <person name="Crous P.W."/>
            <person name="Grigoriev I.V."/>
        </authorList>
    </citation>
    <scope>NUCLEOTIDE SEQUENCE [LARGE SCALE GENOMIC DNA]</scope>
    <source>
        <strain evidence="7 8">CBS 611.86</strain>
    </source>
</reference>
<evidence type="ECO:0000313" key="7">
    <source>
        <dbReference type="EMBL" id="KAF2866566.1"/>
    </source>
</evidence>
<dbReference type="InterPro" id="IPR001128">
    <property type="entry name" value="Cyt_P450"/>
</dbReference>
<dbReference type="OrthoDB" id="3945418at2759"/>
<dbReference type="GO" id="GO:0004497">
    <property type="term" value="F:monooxygenase activity"/>
    <property type="evidence" value="ECO:0007669"/>
    <property type="project" value="UniProtKB-KW"/>
</dbReference>
<keyword evidence="8" id="KW-1185">Reference proteome</keyword>
<dbReference type="Gene3D" id="1.10.630.10">
    <property type="entry name" value="Cytochrome P450"/>
    <property type="match status" value="1"/>
</dbReference>
<accession>A0A7C8I1A7</accession>
<dbReference type="Proteomes" id="UP000481861">
    <property type="component" value="Unassembled WGS sequence"/>
</dbReference>
<comment type="similarity">
    <text evidence="2">Belongs to the cytochrome P450 family.</text>
</comment>
<dbReference type="GO" id="GO:0005506">
    <property type="term" value="F:iron ion binding"/>
    <property type="evidence" value="ECO:0007669"/>
    <property type="project" value="InterPro"/>
</dbReference>
<dbReference type="CDD" id="cd11062">
    <property type="entry name" value="CYP58-like"/>
    <property type="match status" value="1"/>
</dbReference>
<evidence type="ECO:0000256" key="1">
    <source>
        <dbReference type="ARBA" id="ARBA00001971"/>
    </source>
</evidence>
<dbReference type="EMBL" id="JAADJZ010000027">
    <property type="protein sequence ID" value="KAF2866566.1"/>
    <property type="molecule type" value="Genomic_DNA"/>
</dbReference>
<dbReference type="InterPro" id="IPR036396">
    <property type="entry name" value="Cyt_P450_sf"/>
</dbReference>
<dbReference type="AlphaFoldDB" id="A0A7C8I1A7"/>
<sequence length="444" mass="51097">MSPYIGFGLFGVLVAQYVLRVIYRLWFSPLAGFPGPKLAAMTSLYEFYFDYFKKATYCFEIERMHKVYGPIVRINPRELSIADSNFYDQVYVSGNTRRTQGYSQFASGIGFEGTFFLTHTHELHRRRRKPVEPYFSRLGVTRLEPLINKAVEKLIKRFTSFQGTGQIIRLDHAMLAFSGDVIGHVCVENPAELMDEKDFSPAWYDLQHSMIKCIPLFTEFPWVIHLVRHIPSRILLLVDPKAECFNVWKARAEKHIAKLIEEKEQRQLTKLEPAIGGRPTLFRYMVDESGLPEADLTVERLTKEAQILLGAGSVSTARTLHFITFYLLLNPPMRERLEDELRETMVGWPDKQPSWSQLEKLPYLQALIKEGLRHSHGTMHRLPRVSPDEELLYTSARDGKVWKIPAGVSEIRVIVPGTTVLAHVPTGTRDDRPIEIITTTNMRM</sequence>
<evidence type="ECO:0000256" key="4">
    <source>
        <dbReference type="ARBA" id="ARBA00023002"/>
    </source>
</evidence>
<keyword evidence="6" id="KW-0503">Monooxygenase</keyword>
<organism evidence="7 8">
    <name type="scientific">Massariosphaeria phaeospora</name>
    <dbReference type="NCBI Taxonomy" id="100035"/>
    <lineage>
        <taxon>Eukaryota</taxon>
        <taxon>Fungi</taxon>
        <taxon>Dikarya</taxon>
        <taxon>Ascomycota</taxon>
        <taxon>Pezizomycotina</taxon>
        <taxon>Dothideomycetes</taxon>
        <taxon>Pleosporomycetidae</taxon>
        <taxon>Pleosporales</taxon>
        <taxon>Pleosporales incertae sedis</taxon>
        <taxon>Massariosphaeria</taxon>
    </lineage>
</organism>
<dbReference type="PANTHER" id="PTHR24305">
    <property type="entry name" value="CYTOCHROME P450"/>
    <property type="match status" value="1"/>
</dbReference>
<evidence type="ECO:0000313" key="8">
    <source>
        <dbReference type="Proteomes" id="UP000481861"/>
    </source>
</evidence>
<evidence type="ECO:0000256" key="6">
    <source>
        <dbReference type="ARBA" id="ARBA00023033"/>
    </source>
</evidence>
<dbReference type="PANTHER" id="PTHR24305:SF157">
    <property type="entry name" value="N-ACETYLTRYPTOPHAN 6-HYDROXYLASE IVOC-RELATED"/>
    <property type="match status" value="1"/>
</dbReference>
<dbReference type="SUPFAM" id="SSF48264">
    <property type="entry name" value="Cytochrome P450"/>
    <property type="match status" value="1"/>
</dbReference>
<proteinExistence type="inferred from homology"/>
<evidence type="ECO:0000256" key="2">
    <source>
        <dbReference type="ARBA" id="ARBA00010617"/>
    </source>
</evidence>
<gene>
    <name evidence="7" type="ORF">BDV95DRAFT_622915</name>
</gene>
<evidence type="ECO:0000256" key="5">
    <source>
        <dbReference type="ARBA" id="ARBA00023004"/>
    </source>
</evidence>
<keyword evidence="3" id="KW-0479">Metal-binding</keyword>
<dbReference type="InterPro" id="IPR050121">
    <property type="entry name" value="Cytochrome_P450_monoxygenase"/>
</dbReference>
<dbReference type="Pfam" id="PF00067">
    <property type="entry name" value="p450"/>
    <property type="match status" value="1"/>
</dbReference>
<dbReference type="GO" id="GO:0016705">
    <property type="term" value="F:oxidoreductase activity, acting on paired donors, with incorporation or reduction of molecular oxygen"/>
    <property type="evidence" value="ECO:0007669"/>
    <property type="project" value="InterPro"/>
</dbReference>
<comment type="cofactor">
    <cofactor evidence="1">
        <name>heme</name>
        <dbReference type="ChEBI" id="CHEBI:30413"/>
    </cofactor>
</comment>
<protein>
    <submittedName>
        <fullName evidence="7">Cytochrome P450</fullName>
    </submittedName>
</protein>
<evidence type="ECO:0000256" key="3">
    <source>
        <dbReference type="ARBA" id="ARBA00022723"/>
    </source>
</evidence>
<keyword evidence="4" id="KW-0560">Oxidoreductase</keyword>
<keyword evidence="5" id="KW-0408">Iron</keyword>
<name>A0A7C8I1A7_9PLEO</name>
<comment type="caution">
    <text evidence="7">The sequence shown here is derived from an EMBL/GenBank/DDBJ whole genome shotgun (WGS) entry which is preliminary data.</text>
</comment>
<dbReference type="GO" id="GO:0020037">
    <property type="term" value="F:heme binding"/>
    <property type="evidence" value="ECO:0007669"/>
    <property type="project" value="InterPro"/>
</dbReference>